<accession>A0ABW5QJB2</accession>
<feature type="coiled-coil region" evidence="1">
    <location>
        <begin position="132"/>
        <end position="192"/>
    </location>
</feature>
<evidence type="ECO:0000313" key="4">
    <source>
        <dbReference type="Proteomes" id="UP001597521"/>
    </source>
</evidence>
<dbReference type="EMBL" id="JBHUNP010000001">
    <property type="protein sequence ID" value="MFD2647704.1"/>
    <property type="molecule type" value="Genomic_DNA"/>
</dbReference>
<dbReference type="Proteomes" id="UP001597521">
    <property type="component" value="Unassembled WGS sequence"/>
</dbReference>
<reference evidence="4" key="1">
    <citation type="journal article" date="2019" name="Int. J. Syst. Evol. Microbiol.">
        <title>The Global Catalogue of Microorganisms (GCM) 10K type strain sequencing project: providing services to taxonomists for standard genome sequencing and annotation.</title>
        <authorList>
            <consortium name="The Broad Institute Genomics Platform"/>
            <consortium name="The Broad Institute Genome Sequencing Center for Infectious Disease"/>
            <person name="Wu L."/>
            <person name="Ma J."/>
        </authorList>
    </citation>
    <scope>NUCLEOTIDE SEQUENCE [LARGE SCALE GENOMIC DNA]</scope>
    <source>
        <strain evidence="4">CCM 7427</strain>
    </source>
</reference>
<comment type="caution">
    <text evidence="3">The sequence shown here is derived from an EMBL/GenBank/DDBJ whole genome shotgun (WGS) entry which is preliminary data.</text>
</comment>
<sequence length="422" mass="42889">MADTPGDTPKPTDPKAPKPGDTPAAAARSSAVKPPVLDLKAKDSKDGKPEAEAKPAADKKPADKPKPASTAPKSTAEPERSSGSGSAVLAAIGGGVIGLAAAYGLAWAGLWPTQPVPPPPEDPRLGQFSASLGELETVASTTQSELAALNQRLAALETAEPSPVAAAEPVDVAGLEADIAALAGRIDSLSQQPAPSADPEALASLEEQLGALGGRLDEVAARLGTAEAELRTLDTAVAEANQTLSAQPEDIAAVLQLPLIVSGLETAFTMGRPYESELSALRAAMPELSIPAPVADAAATGLARPDTIETELRNAVPAMLAGRPGDPDANWQDGALDWFSSAIALRPIGEVEGDSPEAVLSRLEAAVARRDFIAADELMGELPDSMRAAAGELPRRIAAQAEAARLLSTVRAGATTNTDAAS</sequence>
<dbReference type="RefSeq" id="WP_386832723.1">
    <property type="nucleotide sequence ID" value="NZ_JBHUNP010000001.1"/>
</dbReference>
<evidence type="ECO:0008006" key="5">
    <source>
        <dbReference type="Google" id="ProtNLM"/>
    </source>
</evidence>
<feature type="compositionally biased region" description="Low complexity" evidence="2">
    <location>
        <begin position="67"/>
        <end position="86"/>
    </location>
</feature>
<name>A0ABW5QJB2_9HYPH</name>
<evidence type="ECO:0000313" key="3">
    <source>
        <dbReference type="EMBL" id="MFD2647704.1"/>
    </source>
</evidence>
<gene>
    <name evidence="3" type="ORF">ACFSX5_07875</name>
</gene>
<evidence type="ECO:0000256" key="2">
    <source>
        <dbReference type="SAM" id="MobiDB-lite"/>
    </source>
</evidence>
<feature type="region of interest" description="Disordered" evidence="2">
    <location>
        <begin position="1"/>
        <end position="86"/>
    </location>
</feature>
<proteinExistence type="predicted"/>
<dbReference type="Gene3D" id="1.20.5.340">
    <property type="match status" value="1"/>
</dbReference>
<keyword evidence="1" id="KW-0175">Coiled coil</keyword>
<evidence type="ECO:0000256" key="1">
    <source>
        <dbReference type="SAM" id="Coils"/>
    </source>
</evidence>
<organism evidence="3 4">
    <name type="scientific">Devosia albogilva</name>
    <dbReference type="NCBI Taxonomy" id="429726"/>
    <lineage>
        <taxon>Bacteria</taxon>
        <taxon>Pseudomonadati</taxon>
        <taxon>Pseudomonadota</taxon>
        <taxon>Alphaproteobacteria</taxon>
        <taxon>Hyphomicrobiales</taxon>
        <taxon>Devosiaceae</taxon>
        <taxon>Devosia</taxon>
    </lineage>
</organism>
<keyword evidence="4" id="KW-1185">Reference proteome</keyword>
<feature type="compositionally biased region" description="Basic and acidic residues" evidence="2">
    <location>
        <begin position="39"/>
        <end position="66"/>
    </location>
</feature>
<protein>
    <recommendedName>
        <fullName evidence="5">Mitochondrial inner membrane protein</fullName>
    </recommendedName>
</protein>